<keyword evidence="5" id="KW-0479">Metal-binding</keyword>
<reference evidence="14" key="1">
    <citation type="journal article" date="2014" name="Front. Microbiol.">
        <title>High frequency of phylogenetically diverse reductive dehalogenase-homologous genes in deep subseafloor sedimentary metagenomes.</title>
        <authorList>
            <person name="Kawai M."/>
            <person name="Futagami T."/>
            <person name="Toyoda A."/>
            <person name="Takaki Y."/>
            <person name="Nishi S."/>
            <person name="Hori S."/>
            <person name="Arai W."/>
            <person name="Tsubouchi T."/>
            <person name="Morono Y."/>
            <person name="Uchiyama I."/>
            <person name="Ito T."/>
            <person name="Fujiyama A."/>
            <person name="Inagaki F."/>
            <person name="Takami H."/>
        </authorList>
    </citation>
    <scope>NUCLEOTIDE SEQUENCE</scope>
    <source>
        <strain evidence="14">Expedition CK06-06</strain>
    </source>
</reference>
<comment type="caution">
    <text evidence="14">The sequence shown here is derived from an EMBL/GenBank/DDBJ whole genome shotgun (WGS) entry which is preliminary data.</text>
</comment>
<evidence type="ECO:0000256" key="2">
    <source>
        <dbReference type="ARBA" id="ARBA00013168"/>
    </source>
</evidence>
<dbReference type="GO" id="GO:0046872">
    <property type="term" value="F:metal ion binding"/>
    <property type="evidence" value="ECO:0007669"/>
    <property type="project" value="UniProtKB-KW"/>
</dbReference>
<evidence type="ECO:0000256" key="5">
    <source>
        <dbReference type="ARBA" id="ARBA00022723"/>
    </source>
</evidence>
<dbReference type="InterPro" id="IPR018162">
    <property type="entry name" value="Ala-tRNA-ligase_IIc_anticod-bd"/>
</dbReference>
<evidence type="ECO:0000256" key="10">
    <source>
        <dbReference type="ARBA" id="ARBA00022917"/>
    </source>
</evidence>
<accession>X1QMF1</accession>
<dbReference type="InterPro" id="IPR018163">
    <property type="entry name" value="Thr/Ala-tRNA-synth_IIc_edit"/>
</dbReference>
<comment type="similarity">
    <text evidence="1">Belongs to the class-II aminoacyl-tRNA synthetase family.</text>
</comment>
<sequence length="462" mass="50889">KGRNRISGKQAFKLYDTYGFPVELTTEIAAGHGFSVDLEGFEREMGKQRERAKAAWPKTGIKDVRIKVAPKVKLEVTPFVGYHNIEHKSNIVGLLVGNESKETIQEGQEASLILEATPFYGEMGGQVGDTGEIHSSTGRFSVTNTVRVPPDIIVHQGYVAEGSLAVRDEVEAMVDSERRLDIARNHSATHLLQAALRQVLGEHVQQRGSLVAPDRFRFDFSHLTAMTKEELQETQHIVNAKIRQNLAVYSEDIPYKKAIDEGAIALFDEKYGDVVRVVKIGEPVISAELCGGTHVASTGEIGFFQIIGESSIGAGLRRIEAVTGREAEAFIDKHFSSLEKVAQSLGASPDEAQDKASSLVTELDKERRQRQALERELSKKIAESLLGQVEVVNGVKVLAAEVPPSRIQVLREMCPPTSRSNNCFTNLHSVLLVHFLLKGKDSSPKHPNIITKLGRNYLHCLS</sequence>
<dbReference type="GO" id="GO:0000049">
    <property type="term" value="F:tRNA binding"/>
    <property type="evidence" value="ECO:0007669"/>
    <property type="project" value="UniProtKB-KW"/>
</dbReference>
<dbReference type="Pfam" id="PF01411">
    <property type="entry name" value="tRNA-synt_2c"/>
    <property type="match status" value="1"/>
</dbReference>
<keyword evidence="12" id="KW-0175">Coiled coil</keyword>
<dbReference type="SUPFAM" id="SSF50447">
    <property type="entry name" value="Translation proteins"/>
    <property type="match status" value="1"/>
</dbReference>
<dbReference type="Gene3D" id="3.30.54.20">
    <property type="match status" value="1"/>
</dbReference>
<evidence type="ECO:0000256" key="3">
    <source>
        <dbReference type="ARBA" id="ARBA00022555"/>
    </source>
</evidence>
<dbReference type="EMBL" id="BARW01000786">
    <property type="protein sequence ID" value="GAI69418.1"/>
    <property type="molecule type" value="Genomic_DNA"/>
</dbReference>
<dbReference type="GO" id="GO:0006419">
    <property type="term" value="P:alanyl-tRNA aminoacylation"/>
    <property type="evidence" value="ECO:0007669"/>
    <property type="project" value="InterPro"/>
</dbReference>
<gene>
    <name evidence="14" type="ORF">S12H4_02965</name>
</gene>
<dbReference type="Gene3D" id="3.30.980.10">
    <property type="entry name" value="Threonyl-trna Synthetase, Chain A, domain 2"/>
    <property type="match status" value="1"/>
</dbReference>
<dbReference type="GO" id="GO:0005829">
    <property type="term" value="C:cytosol"/>
    <property type="evidence" value="ECO:0007669"/>
    <property type="project" value="TreeGrafter"/>
</dbReference>
<protein>
    <recommendedName>
        <fullName evidence="2">alanine--tRNA ligase</fullName>
        <ecNumber evidence="2">6.1.1.7</ecNumber>
    </recommendedName>
</protein>
<dbReference type="SUPFAM" id="SSF55186">
    <property type="entry name" value="ThrRS/AlaRS common domain"/>
    <property type="match status" value="1"/>
</dbReference>
<feature type="non-terminal residue" evidence="14">
    <location>
        <position position="1"/>
    </location>
</feature>
<keyword evidence="6" id="KW-0547">Nucleotide-binding</keyword>
<dbReference type="EC" id="6.1.1.7" evidence="2"/>
<evidence type="ECO:0000256" key="8">
    <source>
        <dbReference type="ARBA" id="ARBA00022840"/>
    </source>
</evidence>
<evidence type="ECO:0000256" key="6">
    <source>
        <dbReference type="ARBA" id="ARBA00022741"/>
    </source>
</evidence>
<evidence type="ECO:0000256" key="11">
    <source>
        <dbReference type="ARBA" id="ARBA00023146"/>
    </source>
</evidence>
<evidence type="ECO:0000256" key="1">
    <source>
        <dbReference type="ARBA" id="ARBA00008226"/>
    </source>
</evidence>
<dbReference type="AlphaFoldDB" id="X1QMF1"/>
<evidence type="ECO:0000256" key="12">
    <source>
        <dbReference type="SAM" id="Coils"/>
    </source>
</evidence>
<organism evidence="14">
    <name type="scientific">marine sediment metagenome</name>
    <dbReference type="NCBI Taxonomy" id="412755"/>
    <lineage>
        <taxon>unclassified sequences</taxon>
        <taxon>metagenomes</taxon>
        <taxon>ecological metagenomes</taxon>
    </lineage>
</organism>
<keyword evidence="9" id="KW-0694">RNA-binding</keyword>
<keyword evidence="3" id="KW-0820">tRNA-binding</keyword>
<dbReference type="InterPro" id="IPR050058">
    <property type="entry name" value="Ala-tRNA_ligase"/>
</dbReference>
<evidence type="ECO:0000256" key="4">
    <source>
        <dbReference type="ARBA" id="ARBA00022598"/>
    </source>
</evidence>
<keyword evidence="4" id="KW-0436">Ligase</keyword>
<evidence type="ECO:0000313" key="14">
    <source>
        <dbReference type="EMBL" id="GAI69418.1"/>
    </source>
</evidence>
<dbReference type="FunFam" id="2.40.30.130:FF:000001">
    <property type="entry name" value="Alanine--tRNA ligase"/>
    <property type="match status" value="1"/>
</dbReference>
<proteinExistence type="inferred from homology"/>
<keyword evidence="8" id="KW-0067">ATP-binding</keyword>
<dbReference type="InterPro" id="IPR018165">
    <property type="entry name" value="Ala-tRNA-synth_IIc_core"/>
</dbReference>
<evidence type="ECO:0000256" key="9">
    <source>
        <dbReference type="ARBA" id="ARBA00022884"/>
    </source>
</evidence>
<evidence type="ECO:0000256" key="7">
    <source>
        <dbReference type="ARBA" id="ARBA00022833"/>
    </source>
</evidence>
<keyword evidence="7" id="KW-0862">Zinc</keyword>
<dbReference type="Pfam" id="PF07973">
    <property type="entry name" value="tRNA_SAD"/>
    <property type="match status" value="1"/>
</dbReference>
<evidence type="ECO:0000259" key="13">
    <source>
        <dbReference type="PROSITE" id="PS50860"/>
    </source>
</evidence>
<dbReference type="InterPro" id="IPR018164">
    <property type="entry name" value="Ala-tRNA-synth_IIc_N"/>
</dbReference>
<feature type="coiled-coil region" evidence="12">
    <location>
        <begin position="356"/>
        <end position="383"/>
    </location>
</feature>
<feature type="domain" description="Alanyl-transfer RNA synthetases family profile" evidence="13">
    <location>
        <begin position="1"/>
        <end position="333"/>
    </location>
</feature>
<dbReference type="GO" id="GO:0004813">
    <property type="term" value="F:alanine-tRNA ligase activity"/>
    <property type="evidence" value="ECO:0007669"/>
    <property type="project" value="UniProtKB-EC"/>
</dbReference>
<dbReference type="SMART" id="SM00863">
    <property type="entry name" value="tRNA_SAD"/>
    <property type="match status" value="1"/>
</dbReference>
<dbReference type="SUPFAM" id="SSF101353">
    <property type="entry name" value="Putative anticodon-binding domain of alanyl-tRNA synthetase (AlaRS)"/>
    <property type="match status" value="1"/>
</dbReference>
<dbReference type="GO" id="GO:0005524">
    <property type="term" value="F:ATP binding"/>
    <property type="evidence" value="ECO:0007669"/>
    <property type="project" value="UniProtKB-KW"/>
</dbReference>
<keyword evidence="10" id="KW-0648">Protein biosynthesis</keyword>
<dbReference type="GO" id="GO:0002161">
    <property type="term" value="F:aminoacyl-tRNA deacylase activity"/>
    <property type="evidence" value="ECO:0007669"/>
    <property type="project" value="TreeGrafter"/>
</dbReference>
<dbReference type="PANTHER" id="PTHR11777">
    <property type="entry name" value="ALANYL-TRNA SYNTHETASE"/>
    <property type="match status" value="1"/>
</dbReference>
<dbReference type="Gene3D" id="2.40.30.130">
    <property type="match status" value="1"/>
</dbReference>
<keyword evidence="11" id="KW-0030">Aminoacyl-tRNA synthetase</keyword>
<name>X1QMF1_9ZZZZ</name>
<dbReference type="InterPro" id="IPR012947">
    <property type="entry name" value="tRNA_SAD"/>
</dbReference>
<dbReference type="FunFam" id="3.30.980.10:FF:000004">
    <property type="entry name" value="Alanine--tRNA ligase, cytoplasmic"/>
    <property type="match status" value="1"/>
</dbReference>
<dbReference type="PROSITE" id="PS50860">
    <property type="entry name" value="AA_TRNA_LIGASE_II_ALA"/>
    <property type="match status" value="1"/>
</dbReference>
<dbReference type="InterPro" id="IPR009000">
    <property type="entry name" value="Transl_B-barrel_sf"/>
</dbReference>
<dbReference type="PANTHER" id="PTHR11777:SF9">
    <property type="entry name" value="ALANINE--TRNA LIGASE, CYTOPLASMIC"/>
    <property type="match status" value="1"/>
</dbReference>